<evidence type="ECO:0000313" key="2">
    <source>
        <dbReference type="Proteomes" id="UP000018896"/>
    </source>
</evidence>
<name>W4QYX5_HALA3</name>
<protein>
    <submittedName>
        <fullName evidence="1">Uncharacterized protein</fullName>
    </submittedName>
</protein>
<reference evidence="1 2" key="1">
    <citation type="journal article" date="2014" name="Genome Announc.">
        <title>Draft Genome Sequences of Three Alkaliphilic Bacillus Strains, Bacillus wakoensis JCM 9140T, Bacillus akibai JCM 9157T, and Bacillus hemicellulosilyticus JCM 9152T.</title>
        <authorList>
            <person name="Yuki M."/>
            <person name="Oshima K."/>
            <person name="Suda W."/>
            <person name="Oshida Y."/>
            <person name="Kitamura K."/>
            <person name="Iida T."/>
            <person name="Hattori M."/>
            <person name="Ohkuma M."/>
        </authorList>
    </citation>
    <scope>NUCLEOTIDE SEQUENCE [LARGE SCALE GENOMIC DNA]</scope>
    <source>
        <strain evidence="1 2">JCM 9157</strain>
    </source>
</reference>
<accession>W4QYX5</accession>
<dbReference type="AlphaFoldDB" id="W4QYX5"/>
<dbReference type="eggNOG" id="ENOG5033EB8">
    <property type="taxonomic scope" value="Bacteria"/>
</dbReference>
<evidence type="ECO:0000313" key="1">
    <source>
        <dbReference type="EMBL" id="GAE37350.1"/>
    </source>
</evidence>
<dbReference type="EMBL" id="BAUV01000067">
    <property type="protein sequence ID" value="GAE37350.1"/>
    <property type="molecule type" value="Genomic_DNA"/>
</dbReference>
<sequence length="211" mass="24009">MFLNKEIPIPIFKVNRQLDIIENSNQVTKIFEPASNFLVLVDEGSQKKVSHLLLEETTRSFETNLRTLTNPISLFQLYVSWEGEGTSGYVVCMEKESDYLLSTQTLHKLREELHSVDFKRYEAELRKEMLPSLLNINLSDLSRLSLNEYAGSLEDIPAKIDTVLDLISVLRPELIEIGKSDYLDLVTTELTSISAIIHYLIAVSPPKGHDI</sequence>
<proteinExistence type="predicted"/>
<keyword evidence="2" id="KW-1185">Reference proteome</keyword>
<organism evidence="1 2">
    <name type="scientific">Halalkalibacter akibai (strain ATCC 43226 / DSM 21942 / CIP 109018 / JCM 9157 / 1139)</name>
    <name type="common">Bacillus akibai</name>
    <dbReference type="NCBI Taxonomy" id="1236973"/>
    <lineage>
        <taxon>Bacteria</taxon>
        <taxon>Bacillati</taxon>
        <taxon>Bacillota</taxon>
        <taxon>Bacilli</taxon>
        <taxon>Bacillales</taxon>
        <taxon>Bacillaceae</taxon>
        <taxon>Halalkalibacter</taxon>
    </lineage>
</organism>
<dbReference type="STRING" id="1236973.JCM9157_4624"/>
<gene>
    <name evidence="1" type="ORF">JCM9157_4624</name>
</gene>
<dbReference type="OrthoDB" id="2869413at2"/>
<dbReference type="RefSeq" id="WP_035668018.1">
    <property type="nucleotide sequence ID" value="NZ_BAUV01000067.1"/>
</dbReference>
<dbReference type="Proteomes" id="UP000018896">
    <property type="component" value="Unassembled WGS sequence"/>
</dbReference>
<comment type="caution">
    <text evidence="1">The sequence shown here is derived from an EMBL/GenBank/DDBJ whole genome shotgun (WGS) entry which is preliminary data.</text>
</comment>